<organism evidence="1 2">
    <name type="scientific">Amycolatopsis dongchuanensis</name>
    <dbReference type="NCBI Taxonomy" id="1070866"/>
    <lineage>
        <taxon>Bacteria</taxon>
        <taxon>Bacillati</taxon>
        <taxon>Actinomycetota</taxon>
        <taxon>Actinomycetes</taxon>
        <taxon>Pseudonocardiales</taxon>
        <taxon>Pseudonocardiaceae</taxon>
        <taxon>Amycolatopsis</taxon>
    </lineage>
</organism>
<dbReference type="EMBL" id="BAABIB010000138">
    <property type="protein sequence ID" value="GAA4664834.1"/>
    <property type="molecule type" value="Genomic_DNA"/>
</dbReference>
<reference evidence="2" key="1">
    <citation type="journal article" date="2019" name="Int. J. Syst. Evol. Microbiol.">
        <title>The Global Catalogue of Microorganisms (GCM) 10K type strain sequencing project: providing services to taxonomists for standard genome sequencing and annotation.</title>
        <authorList>
            <consortium name="The Broad Institute Genomics Platform"/>
            <consortium name="The Broad Institute Genome Sequencing Center for Infectious Disease"/>
            <person name="Wu L."/>
            <person name="Ma J."/>
        </authorList>
    </citation>
    <scope>NUCLEOTIDE SEQUENCE [LARGE SCALE GENOMIC DNA]</scope>
    <source>
        <strain evidence="2">JCM 18054</strain>
    </source>
</reference>
<accession>A0ABP8VIY6</accession>
<proteinExistence type="predicted"/>
<keyword evidence="2" id="KW-1185">Reference proteome</keyword>
<protein>
    <submittedName>
        <fullName evidence="1">Uncharacterized protein</fullName>
    </submittedName>
</protein>
<gene>
    <name evidence="1" type="ORF">GCM10023214_67480</name>
</gene>
<dbReference type="Proteomes" id="UP001500192">
    <property type="component" value="Unassembled WGS sequence"/>
</dbReference>
<evidence type="ECO:0000313" key="1">
    <source>
        <dbReference type="EMBL" id="GAA4664834.1"/>
    </source>
</evidence>
<evidence type="ECO:0000313" key="2">
    <source>
        <dbReference type="Proteomes" id="UP001500192"/>
    </source>
</evidence>
<sequence length="53" mass="5904">MDKLFHVTKQLDRGADTPQASHVEARSVARTHCAFFVAQTLPNSPITLCNICY</sequence>
<name>A0ABP8VIY6_9PSEU</name>
<comment type="caution">
    <text evidence="1">The sequence shown here is derived from an EMBL/GenBank/DDBJ whole genome shotgun (WGS) entry which is preliminary data.</text>
</comment>